<reference evidence="3" key="1">
    <citation type="submission" date="2020-10" db="EMBL/GenBank/DDBJ databases">
        <authorList>
            <person name="Gilroy R."/>
        </authorList>
    </citation>
    <scope>NUCLEOTIDE SEQUENCE</scope>
    <source>
        <strain evidence="3">F1-3629</strain>
    </source>
</reference>
<dbReference type="InterPro" id="IPR030395">
    <property type="entry name" value="GP_PDE_dom"/>
</dbReference>
<dbReference type="GO" id="GO:0006629">
    <property type="term" value="P:lipid metabolic process"/>
    <property type="evidence" value="ECO:0007669"/>
    <property type="project" value="InterPro"/>
</dbReference>
<dbReference type="GO" id="GO:0008081">
    <property type="term" value="F:phosphoric diester hydrolase activity"/>
    <property type="evidence" value="ECO:0007669"/>
    <property type="project" value="InterPro"/>
</dbReference>
<dbReference type="PANTHER" id="PTHR46211:SF1">
    <property type="entry name" value="GLYCEROPHOSPHODIESTER PHOSPHODIESTERASE, CYTOPLASMIC"/>
    <property type="match status" value="1"/>
</dbReference>
<evidence type="ECO:0000313" key="4">
    <source>
        <dbReference type="Proteomes" id="UP000771749"/>
    </source>
</evidence>
<dbReference type="Proteomes" id="UP000771749">
    <property type="component" value="Unassembled WGS sequence"/>
</dbReference>
<dbReference type="InterPro" id="IPR017946">
    <property type="entry name" value="PLC-like_Pdiesterase_TIM-brl"/>
</dbReference>
<name>A0A940DLU1_9BACT</name>
<keyword evidence="1" id="KW-0732">Signal</keyword>
<comment type="caution">
    <text evidence="3">The sequence shown here is derived from an EMBL/GenBank/DDBJ whole genome shotgun (WGS) entry which is preliminary data.</text>
</comment>
<dbReference type="PROSITE" id="PS51704">
    <property type="entry name" value="GP_PDE"/>
    <property type="match status" value="1"/>
</dbReference>
<sequence length="287" mass="31438">MNRTFAFLAGAASVAAACLIGGQEMKAQNNMMMMQNNAMSVTHKVAIAAHRGYWNCEEAGYARNSVAALRCAQEAGFAWSEFDVNMTADGVLLVVHDGELEGKRIDASPYSEFQEITLENGEKIPLLGDYLMQAKECPSTGLILELKEHSTPEIEDKAVKATVAELREHGMADPKKVMFISFSINICRQFARLMPGFTVQYLGDGYSPARLKSMGITGIDADFTSLADTPGTIDEARRLGMSVNCWTVNKTEDIRKMAGMKINCITTDFPMEARKILGSREIKAAAK</sequence>
<gene>
    <name evidence="3" type="ORF">IAC07_00320</name>
</gene>
<organism evidence="3 4">
    <name type="scientific">Candidatus Cryptobacteroides gallistercoris</name>
    <dbReference type="NCBI Taxonomy" id="2840765"/>
    <lineage>
        <taxon>Bacteria</taxon>
        <taxon>Pseudomonadati</taxon>
        <taxon>Bacteroidota</taxon>
        <taxon>Bacteroidia</taxon>
        <taxon>Bacteroidales</taxon>
        <taxon>Candidatus Cryptobacteroides</taxon>
    </lineage>
</organism>
<reference evidence="3" key="2">
    <citation type="journal article" date="2021" name="PeerJ">
        <title>Extensive microbial diversity within the chicken gut microbiome revealed by metagenomics and culture.</title>
        <authorList>
            <person name="Gilroy R."/>
            <person name="Ravi A."/>
            <person name="Getino M."/>
            <person name="Pursley I."/>
            <person name="Horton D.L."/>
            <person name="Alikhan N.F."/>
            <person name="Baker D."/>
            <person name="Gharbi K."/>
            <person name="Hall N."/>
            <person name="Watson M."/>
            <person name="Adriaenssens E.M."/>
            <person name="Foster-Nyarko E."/>
            <person name="Jarju S."/>
            <person name="Secka A."/>
            <person name="Antonio M."/>
            <person name="Oren A."/>
            <person name="Chaudhuri R.R."/>
            <person name="La Ragione R."/>
            <person name="Hildebrand F."/>
            <person name="Pallen M.J."/>
        </authorList>
    </citation>
    <scope>NUCLEOTIDE SEQUENCE</scope>
    <source>
        <strain evidence="3">F1-3629</strain>
    </source>
</reference>
<evidence type="ECO:0000259" key="2">
    <source>
        <dbReference type="PROSITE" id="PS51704"/>
    </source>
</evidence>
<proteinExistence type="predicted"/>
<dbReference type="SUPFAM" id="SSF51695">
    <property type="entry name" value="PLC-like phosphodiesterases"/>
    <property type="match status" value="1"/>
</dbReference>
<dbReference type="EMBL" id="JADIMJ010000008">
    <property type="protein sequence ID" value="MBO8453151.1"/>
    <property type="molecule type" value="Genomic_DNA"/>
</dbReference>
<dbReference type="AlphaFoldDB" id="A0A940DLU1"/>
<feature type="chain" id="PRO_5037897984" evidence="1">
    <location>
        <begin position="18"/>
        <end position="287"/>
    </location>
</feature>
<protein>
    <submittedName>
        <fullName evidence="3">Glycerophosphodiester phosphodiesterase</fullName>
    </submittedName>
</protein>
<feature type="signal peptide" evidence="1">
    <location>
        <begin position="1"/>
        <end position="17"/>
    </location>
</feature>
<evidence type="ECO:0000313" key="3">
    <source>
        <dbReference type="EMBL" id="MBO8453151.1"/>
    </source>
</evidence>
<dbReference type="Gene3D" id="3.20.20.190">
    <property type="entry name" value="Phosphatidylinositol (PI) phosphodiesterase"/>
    <property type="match status" value="1"/>
</dbReference>
<feature type="domain" description="GP-PDE" evidence="2">
    <location>
        <begin position="45"/>
        <end position="277"/>
    </location>
</feature>
<dbReference type="Pfam" id="PF03009">
    <property type="entry name" value="GDPD"/>
    <property type="match status" value="1"/>
</dbReference>
<evidence type="ECO:0000256" key="1">
    <source>
        <dbReference type="SAM" id="SignalP"/>
    </source>
</evidence>
<dbReference type="PANTHER" id="PTHR46211">
    <property type="entry name" value="GLYCEROPHOSPHORYL DIESTER PHOSPHODIESTERASE"/>
    <property type="match status" value="1"/>
</dbReference>
<accession>A0A940DLU1</accession>
<dbReference type="PROSITE" id="PS51257">
    <property type="entry name" value="PROKAR_LIPOPROTEIN"/>
    <property type="match status" value="1"/>
</dbReference>